<dbReference type="PANTHER" id="PTHR38785">
    <property type="entry name" value="HOMOLOG OF VIRK"/>
    <property type="match status" value="1"/>
</dbReference>
<dbReference type="Pfam" id="PF04393">
    <property type="entry name" value="DUF535"/>
    <property type="match status" value="1"/>
</dbReference>
<name>A0ABV7IG65_9RHOB</name>
<keyword evidence="2" id="KW-1185">Reference proteome</keyword>
<evidence type="ECO:0000313" key="1">
    <source>
        <dbReference type="EMBL" id="MFC3169434.1"/>
    </source>
</evidence>
<dbReference type="EMBL" id="JBHRTE010000064">
    <property type="protein sequence ID" value="MFC3169434.1"/>
    <property type="molecule type" value="Genomic_DNA"/>
</dbReference>
<accession>A0ABV7IG65</accession>
<reference evidence="2" key="1">
    <citation type="journal article" date="2019" name="Int. J. Syst. Evol. Microbiol.">
        <title>The Global Catalogue of Microorganisms (GCM) 10K type strain sequencing project: providing services to taxonomists for standard genome sequencing and annotation.</title>
        <authorList>
            <consortium name="The Broad Institute Genomics Platform"/>
            <consortium name="The Broad Institute Genome Sequencing Center for Infectious Disease"/>
            <person name="Wu L."/>
            <person name="Ma J."/>
        </authorList>
    </citation>
    <scope>NUCLEOTIDE SEQUENCE [LARGE SCALE GENOMIC DNA]</scope>
    <source>
        <strain evidence="2">KCTC 52239</strain>
    </source>
</reference>
<dbReference type="PANTHER" id="PTHR38785:SF1">
    <property type="entry name" value="HOMOLOG OF VIRK"/>
    <property type="match status" value="1"/>
</dbReference>
<comment type="caution">
    <text evidence="1">The sequence shown here is derived from an EMBL/GenBank/DDBJ whole genome shotgun (WGS) entry which is preliminary data.</text>
</comment>
<dbReference type="Proteomes" id="UP001595557">
    <property type="component" value="Unassembled WGS sequence"/>
</dbReference>
<dbReference type="InterPro" id="IPR007488">
    <property type="entry name" value="DUF535"/>
</dbReference>
<sequence length="294" mass="33603">MPGIASGSSLGAVKMRLRVLASACGHRRQLSDLARTTSPALRRILQERPASALGLLVWPYLCASWDVSERLARLSRHYQIIDLLGPPFPFSVTERLVLLDLSDIHPGLRIVMDQPQWFIREGGLTLNLFVEDFRAYSLAFSLGDHPADGIDCLIGSIQGRNTDEALALYRDLTKAAHGMRPRDLLIEICRILCRHWQVRRLLGVRDSQRHHRHGFFGGKTIAPQDYDAIWQDRGGAVEDECFYRLPLAPDRRNEDEVKPNKRSLYRRRYGFLDRLEAEIPERLAETRPVVFADR</sequence>
<gene>
    <name evidence="1" type="ORF">ACFOD7_15375</name>
</gene>
<protein>
    <submittedName>
        <fullName evidence="1">VirK/YbjX family protein</fullName>
    </submittedName>
</protein>
<evidence type="ECO:0000313" key="2">
    <source>
        <dbReference type="Proteomes" id="UP001595557"/>
    </source>
</evidence>
<dbReference type="RefSeq" id="WP_207469662.1">
    <property type="nucleotide sequence ID" value="NZ_JAFNAW010000030.1"/>
</dbReference>
<proteinExistence type="predicted"/>
<organism evidence="1 2">
    <name type="scientific">Paracoccus fontiphilus</name>
    <dbReference type="NCBI Taxonomy" id="1815556"/>
    <lineage>
        <taxon>Bacteria</taxon>
        <taxon>Pseudomonadati</taxon>
        <taxon>Pseudomonadota</taxon>
        <taxon>Alphaproteobacteria</taxon>
        <taxon>Rhodobacterales</taxon>
        <taxon>Paracoccaceae</taxon>
        <taxon>Paracoccus</taxon>
    </lineage>
</organism>